<sequence>MERDEEKLNEIIDELMRSEISLEEARPRLMAAGMTADQVEYMIAGMGDLGLAPPPEANR</sequence>
<accession>A0A840V1R7</accession>
<dbReference type="Proteomes" id="UP000557717">
    <property type="component" value="Unassembled WGS sequence"/>
</dbReference>
<comment type="caution">
    <text evidence="1">The sequence shown here is derived from an EMBL/GenBank/DDBJ whole genome shotgun (WGS) entry which is preliminary data.</text>
</comment>
<dbReference type="EMBL" id="JACHFD010000006">
    <property type="protein sequence ID" value="MBB5351353.1"/>
    <property type="molecule type" value="Genomic_DNA"/>
</dbReference>
<name>A0A840V1R7_9BACT</name>
<dbReference type="RefSeq" id="WP_184017448.1">
    <property type="nucleotide sequence ID" value="NZ_JACHFD010000006.1"/>
</dbReference>
<reference evidence="1 2" key="1">
    <citation type="submission" date="2020-08" db="EMBL/GenBank/DDBJ databases">
        <title>Genomic Encyclopedia of Type Strains, Phase IV (KMG-IV): sequencing the most valuable type-strain genomes for metagenomic binning, comparative biology and taxonomic classification.</title>
        <authorList>
            <person name="Goeker M."/>
        </authorList>
    </citation>
    <scope>NUCLEOTIDE SEQUENCE [LARGE SCALE GENOMIC DNA]</scope>
    <source>
        <strain evidence="1 2">YC6886</strain>
    </source>
</reference>
<dbReference type="AlphaFoldDB" id="A0A840V1R7"/>
<proteinExistence type="predicted"/>
<gene>
    <name evidence="1" type="ORF">HNR46_001589</name>
</gene>
<organism evidence="1 2">
    <name type="scientific">Haloferula luteola</name>
    <dbReference type="NCBI Taxonomy" id="595692"/>
    <lineage>
        <taxon>Bacteria</taxon>
        <taxon>Pseudomonadati</taxon>
        <taxon>Verrucomicrobiota</taxon>
        <taxon>Verrucomicrobiia</taxon>
        <taxon>Verrucomicrobiales</taxon>
        <taxon>Verrucomicrobiaceae</taxon>
        <taxon>Haloferula</taxon>
    </lineage>
</organism>
<evidence type="ECO:0000313" key="2">
    <source>
        <dbReference type="Proteomes" id="UP000557717"/>
    </source>
</evidence>
<keyword evidence="2" id="KW-1185">Reference proteome</keyword>
<evidence type="ECO:0000313" key="1">
    <source>
        <dbReference type="EMBL" id="MBB5351353.1"/>
    </source>
</evidence>
<protein>
    <submittedName>
        <fullName evidence="1">Uncharacterized protein</fullName>
    </submittedName>
</protein>